<dbReference type="Gene3D" id="3.40.50.620">
    <property type="entry name" value="HUPs"/>
    <property type="match status" value="1"/>
</dbReference>
<dbReference type="SUPFAM" id="SSF52402">
    <property type="entry name" value="Adenine nucleotide alpha hydrolases-like"/>
    <property type="match status" value="1"/>
</dbReference>
<proteinExistence type="inferred from homology"/>
<name>A0A2Z2NLY1_9GAMM</name>
<dbReference type="InterPro" id="IPR006016">
    <property type="entry name" value="UspA"/>
</dbReference>
<evidence type="ECO:0000256" key="1">
    <source>
        <dbReference type="ARBA" id="ARBA00008791"/>
    </source>
</evidence>
<dbReference type="EMBL" id="CP018632">
    <property type="protein sequence ID" value="ASJ70981.1"/>
    <property type="molecule type" value="Genomic_DNA"/>
</dbReference>
<dbReference type="RefSeq" id="WP_088916468.1">
    <property type="nucleotide sequence ID" value="NZ_CP018632.1"/>
</dbReference>
<evidence type="ECO:0000313" key="3">
    <source>
        <dbReference type="EMBL" id="ASJ70981.1"/>
    </source>
</evidence>
<sequence length="135" mass="14612">MYKHILIPIELEHNRDAGAAIALAKKLLDEGGQITALHVIEAIPGYVVANMPGDYLTTRRSEAMAALETEIAGASEIKAVVVVGHAGRTIQEFAQQHDSDCIVMASHQPGIQDYFIGSTAAWVVRHSKCSVHVIR</sequence>
<feature type="domain" description="UspA" evidence="2">
    <location>
        <begin position="1"/>
        <end position="135"/>
    </location>
</feature>
<dbReference type="KEGG" id="gai:IMCC3135_04340"/>
<keyword evidence="4" id="KW-1185">Reference proteome</keyword>
<comment type="similarity">
    <text evidence="1">Belongs to the universal stress protein A family.</text>
</comment>
<dbReference type="InterPro" id="IPR006015">
    <property type="entry name" value="Universal_stress_UspA"/>
</dbReference>
<dbReference type="AlphaFoldDB" id="A0A2Z2NLY1"/>
<dbReference type="PRINTS" id="PR01438">
    <property type="entry name" value="UNVRSLSTRESS"/>
</dbReference>
<dbReference type="PANTHER" id="PTHR46268">
    <property type="entry name" value="STRESS RESPONSE PROTEIN NHAX"/>
    <property type="match status" value="1"/>
</dbReference>
<dbReference type="CDD" id="cd00293">
    <property type="entry name" value="USP-like"/>
    <property type="match status" value="1"/>
</dbReference>
<dbReference type="Pfam" id="PF00582">
    <property type="entry name" value="Usp"/>
    <property type="match status" value="1"/>
</dbReference>
<dbReference type="PANTHER" id="PTHR46268:SF6">
    <property type="entry name" value="UNIVERSAL STRESS PROTEIN UP12"/>
    <property type="match status" value="1"/>
</dbReference>
<accession>A0A2Z2NLY1</accession>
<dbReference type="Proteomes" id="UP000250079">
    <property type="component" value="Chromosome"/>
</dbReference>
<evidence type="ECO:0000313" key="4">
    <source>
        <dbReference type="Proteomes" id="UP000250079"/>
    </source>
</evidence>
<reference evidence="3 4" key="1">
    <citation type="submission" date="2016-12" db="EMBL/GenBank/DDBJ databases">
        <authorList>
            <person name="Song W.-J."/>
            <person name="Kurnit D.M."/>
        </authorList>
    </citation>
    <scope>NUCLEOTIDE SEQUENCE [LARGE SCALE GENOMIC DNA]</scope>
    <source>
        <strain evidence="3 4">IMCC3135</strain>
    </source>
</reference>
<protein>
    <submittedName>
        <fullName evidence="3">Universal stress protein F</fullName>
    </submittedName>
</protein>
<gene>
    <name evidence="3" type="primary">uspF</name>
    <name evidence="3" type="ORF">IMCC3135_04340</name>
</gene>
<organism evidence="3 4">
    <name type="scientific">Granulosicoccus antarcticus IMCC3135</name>
    <dbReference type="NCBI Taxonomy" id="1192854"/>
    <lineage>
        <taxon>Bacteria</taxon>
        <taxon>Pseudomonadati</taxon>
        <taxon>Pseudomonadota</taxon>
        <taxon>Gammaproteobacteria</taxon>
        <taxon>Chromatiales</taxon>
        <taxon>Granulosicoccaceae</taxon>
        <taxon>Granulosicoccus</taxon>
    </lineage>
</organism>
<evidence type="ECO:0000259" key="2">
    <source>
        <dbReference type="Pfam" id="PF00582"/>
    </source>
</evidence>
<dbReference type="InterPro" id="IPR014729">
    <property type="entry name" value="Rossmann-like_a/b/a_fold"/>
</dbReference>
<dbReference type="OrthoDB" id="9792500at2"/>